<feature type="region of interest" description="Disordered" evidence="6">
    <location>
        <begin position="148"/>
        <end position="186"/>
    </location>
</feature>
<dbReference type="SUPFAM" id="SSF50978">
    <property type="entry name" value="WD40 repeat-like"/>
    <property type="match status" value="1"/>
</dbReference>
<feature type="repeat" description="WD" evidence="5">
    <location>
        <begin position="485"/>
        <end position="532"/>
    </location>
</feature>
<dbReference type="GO" id="GO:0045503">
    <property type="term" value="F:dynein light chain binding"/>
    <property type="evidence" value="ECO:0007669"/>
    <property type="project" value="TreeGrafter"/>
</dbReference>
<dbReference type="Pfam" id="PF00400">
    <property type="entry name" value="WD40"/>
    <property type="match status" value="2"/>
</dbReference>
<evidence type="ECO:0000256" key="6">
    <source>
        <dbReference type="SAM" id="MobiDB-lite"/>
    </source>
</evidence>
<evidence type="ECO:0000256" key="1">
    <source>
        <dbReference type="ARBA" id="ARBA00004496"/>
    </source>
</evidence>
<dbReference type="SMART" id="SM00320">
    <property type="entry name" value="WD40"/>
    <property type="match status" value="6"/>
</dbReference>
<dbReference type="GO" id="GO:0005868">
    <property type="term" value="C:cytoplasmic dynein complex"/>
    <property type="evidence" value="ECO:0007669"/>
    <property type="project" value="TreeGrafter"/>
</dbReference>
<dbReference type="InterPro" id="IPR036322">
    <property type="entry name" value="WD40_repeat_dom_sf"/>
</dbReference>
<organism evidence="7 8">
    <name type="scientific">Allomyces macrogynus (strain ATCC 38327)</name>
    <name type="common">Allomyces javanicus var. macrogynus</name>
    <dbReference type="NCBI Taxonomy" id="578462"/>
    <lineage>
        <taxon>Eukaryota</taxon>
        <taxon>Fungi</taxon>
        <taxon>Fungi incertae sedis</taxon>
        <taxon>Blastocladiomycota</taxon>
        <taxon>Blastocladiomycetes</taxon>
        <taxon>Blastocladiales</taxon>
        <taxon>Blastocladiaceae</taxon>
        <taxon>Allomyces</taxon>
    </lineage>
</organism>
<dbReference type="EMBL" id="GG745334">
    <property type="protein sequence ID" value="KNE59568.1"/>
    <property type="molecule type" value="Genomic_DNA"/>
</dbReference>
<evidence type="ECO:0000256" key="3">
    <source>
        <dbReference type="ARBA" id="ARBA00022574"/>
    </source>
</evidence>
<proteinExistence type="predicted"/>
<feature type="region of interest" description="Disordered" evidence="6">
    <location>
        <begin position="19"/>
        <end position="119"/>
    </location>
</feature>
<dbReference type="eggNOG" id="KOG1587">
    <property type="taxonomic scope" value="Eukaryota"/>
</dbReference>
<dbReference type="AlphaFoldDB" id="A0A0L0SAH4"/>
<evidence type="ECO:0000313" key="8">
    <source>
        <dbReference type="Proteomes" id="UP000054350"/>
    </source>
</evidence>
<dbReference type="GO" id="GO:0010970">
    <property type="term" value="P:transport along microtubule"/>
    <property type="evidence" value="ECO:0007669"/>
    <property type="project" value="TreeGrafter"/>
</dbReference>
<dbReference type="Gene3D" id="2.130.10.10">
    <property type="entry name" value="YVTN repeat-like/Quinoprotein amine dehydrogenase"/>
    <property type="match status" value="2"/>
</dbReference>
<reference evidence="8" key="2">
    <citation type="submission" date="2009-11" db="EMBL/GenBank/DDBJ databases">
        <title>The Genome Sequence of Allomyces macrogynus strain ATCC 38327.</title>
        <authorList>
            <consortium name="The Broad Institute Genome Sequencing Platform"/>
            <person name="Russ C."/>
            <person name="Cuomo C."/>
            <person name="Shea T."/>
            <person name="Young S.K."/>
            <person name="Zeng Q."/>
            <person name="Koehrsen M."/>
            <person name="Haas B."/>
            <person name="Borodovsky M."/>
            <person name="Guigo R."/>
            <person name="Alvarado L."/>
            <person name="Berlin A."/>
            <person name="Borenstein D."/>
            <person name="Chen Z."/>
            <person name="Engels R."/>
            <person name="Freedman E."/>
            <person name="Gellesch M."/>
            <person name="Goldberg J."/>
            <person name="Griggs A."/>
            <person name="Gujja S."/>
            <person name="Heiman D."/>
            <person name="Hepburn T."/>
            <person name="Howarth C."/>
            <person name="Jen D."/>
            <person name="Larson L."/>
            <person name="Lewis B."/>
            <person name="Mehta T."/>
            <person name="Park D."/>
            <person name="Pearson M."/>
            <person name="Roberts A."/>
            <person name="Saif S."/>
            <person name="Shenoy N."/>
            <person name="Sisk P."/>
            <person name="Stolte C."/>
            <person name="Sykes S."/>
            <person name="Walk T."/>
            <person name="White J."/>
            <person name="Yandava C."/>
            <person name="Burger G."/>
            <person name="Gray M.W."/>
            <person name="Holland P.W.H."/>
            <person name="King N."/>
            <person name="Lang F.B.F."/>
            <person name="Roger A.J."/>
            <person name="Ruiz-Trillo I."/>
            <person name="Lander E."/>
            <person name="Nusbaum C."/>
        </authorList>
    </citation>
    <scope>NUCLEOTIDE SEQUENCE [LARGE SCALE GENOMIC DNA]</scope>
    <source>
        <strain evidence="8">ATCC 38327</strain>
    </source>
</reference>
<dbReference type="OMA" id="MHDRPEY"/>
<keyword evidence="3 5" id="KW-0853">WD repeat</keyword>
<name>A0A0L0SAH4_ALLM3</name>
<evidence type="ECO:0000256" key="2">
    <source>
        <dbReference type="ARBA" id="ARBA00022490"/>
    </source>
</evidence>
<keyword evidence="8" id="KW-1185">Reference proteome</keyword>
<evidence type="ECO:0000256" key="5">
    <source>
        <dbReference type="PROSITE-ProRule" id="PRU00221"/>
    </source>
</evidence>
<evidence type="ECO:0000256" key="4">
    <source>
        <dbReference type="ARBA" id="ARBA00022737"/>
    </source>
</evidence>
<dbReference type="PANTHER" id="PTHR12442:SF22">
    <property type="entry name" value="CYTOPLASMIC DYNEIN 1 INTERMEDIATE CHAIN-RELATED"/>
    <property type="match status" value="1"/>
</dbReference>
<evidence type="ECO:0000313" key="7">
    <source>
        <dbReference type="EMBL" id="KNE59568.1"/>
    </source>
</evidence>
<dbReference type="InterPro" id="IPR050687">
    <property type="entry name" value="Dynein_IC"/>
</dbReference>
<protein>
    <submittedName>
        <fullName evidence="7">Uncharacterized protein</fullName>
    </submittedName>
</protein>
<keyword evidence="2" id="KW-0963">Cytoplasm</keyword>
<dbReference type="GO" id="GO:0005737">
    <property type="term" value="C:cytoplasm"/>
    <property type="evidence" value="ECO:0007669"/>
    <property type="project" value="UniProtKB-SubCell"/>
</dbReference>
<reference evidence="7 8" key="1">
    <citation type="submission" date="2009-11" db="EMBL/GenBank/DDBJ databases">
        <title>Annotation of Allomyces macrogynus ATCC 38327.</title>
        <authorList>
            <consortium name="The Broad Institute Genome Sequencing Platform"/>
            <person name="Russ C."/>
            <person name="Cuomo C."/>
            <person name="Burger G."/>
            <person name="Gray M.W."/>
            <person name="Holland P.W.H."/>
            <person name="King N."/>
            <person name="Lang F.B.F."/>
            <person name="Roger A.J."/>
            <person name="Ruiz-Trillo I."/>
            <person name="Young S.K."/>
            <person name="Zeng Q."/>
            <person name="Gargeya S."/>
            <person name="Fitzgerald M."/>
            <person name="Haas B."/>
            <person name="Abouelleil A."/>
            <person name="Alvarado L."/>
            <person name="Arachchi H.M."/>
            <person name="Berlin A."/>
            <person name="Chapman S.B."/>
            <person name="Gearin G."/>
            <person name="Goldberg J."/>
            <person name="Griggs A."/>
            <person name="Gujja S."/>
            <person name="Hansen M."/>
            <person name="Heiman D."/>
            <person name="Howarth C."/>
            <person name="Larimer J."/>
            <person name="Lui A."/>
            <person name="MacDonald P.J.P."/>
            <person name="McCowen C."/>
            <person name="Montmayeur A."/>
            <person name="Murphy C."/>
            <person name="Neiman D."/>
            <person name="Pearson M."/>
            <person name="Priest M."/>
            <person name="Roberts A."/>
            <person name="Saif S."/>
            <person name="Shea T."/>
            <person name="Sisk P."/>
            <person name="Stolte C."/>
            <person name="Sykes S."/>
            <person name="Wortman J."/>
            <person name="Nusbaum C."/>
            <person name="Birren B."/>
        </authorList>
    </citation>
    <scope>NUCLEOTIDE SEQUENCE [LARGE SCALE GENOMIC DNA]</scope>
    <source>
        <strain evidence="7 8">ATCC 38327</strain>
    </source>
</reference>
<comment type="subcellular location">
    <subcellularLocation>
        <location evidence="1">Cytoplasm</location>
    </subcellularLocation>
</comment>
<dbReference type="STRING" id="578462.A0A0L0SAH4"/>
<dbReference type="InterPro" id="IPR001680">
    <property type="entry name" value="WD40_rpt"/>
</dbReference>
<keyword evidence="4" id="KW-0677">Repeat</keyword>
<feature type="compositionally biased region" description="Low complexity" evidence="6">
    <location>
        <begin position="98"/>
        <end position="119"/>
    </location>
</feature>
<dbReference type="GO" id="GO:0045504">
    <property type="term" value="F:dynein heavy chain binding"/>
    <property type="evidence" value="ECO:0007669"/>
    <property type="project" value="TreeGrafter"/>
</dbReference>
<dbReference type="Proteomes" id="UP000054350">
    <property type="component" value="Unassembled WGS sequence"/>
</dbReference>
<gene>
    <name evidence="7" type="ORF">AMAG_03830</name>
</gene>
<dbReference type="PROSITE" id="PS50082">
    <property type="entry name" value="WD_REPEATS_2"/>
    <property type="match status" value="1"/>
</dbReference>
<dbReference type="VEuPathDB" id="FungiDB:AMAG_03830"/>
<feature type="compositionally biased region" description="Low complexity" evidence="6">
    <location>
        <begin position="151"/>
        <end position="172"/>
    </location>
</feature>
<sequence length="672" mass="73404">MTAMDDVEKRKLDLELKRKKLEQLRRAREERRAQQERAREAQSATDERVGRDRRSVTSMASVDALVQDILQRPGSALSTHSDHDHGRSTPVPQQMSRASTPPSGMPPAGASAAASTASLPVRPPPELKVSEVMVVDLPPVERVFYTKEIQTDTPPQSPTHTSTPELPHAALPAPEPAPEHAPADESDLDAAEAELLKDLTDEEKKMIMSSSPFRDFVDHSSRLLEKAINISQQFDFMRDYTIDTKYDRDQSPVKLMSDFFCEQYTRGRTVTSMSWNPRFPELFVASYNKSSLPTTEPDGMVLVWNVMMPGRPEFVFTCQSEVLTCRFSDFHPHLIIGGTYSGQIVQWDTRAKTTSPVLKTPLSAAGHTHPVTASALVGSEHAHQLVTSSNDGLVCTWQLDMLAQPQEALELTAPATLPGVGSAAVSSAVPTATLPPSKPTEVGVTCFAFPANETSAFWVGTEEGNVYHVTRYDRAGAKAGVHEAYVGHAGPITGIAFHPLRGPMDFSDLFMTSSVDWTVKLWRTKKVSAAAAAAAAAAAGGAATATPPSVVVPVYSFDEASDYVFDAAWSPVHPAVFASVDGTGNLDLWNLNTDTEVYVCRTKVSQRALNKVAFDADGKRIVVGAADGHVYLYDLAENFLPRDDDWPKFQKTLASLESMESERRMMLLSSPF</sequence>
<dbReference type="InterPro" id="IPR015943">
    <property type="entry name" value="WD40/YVTN_repeat-like_dom_sf"/>
</dbReference>
<dbReference type="OrthoDB" id="366230at2759"/>
<dbReference type="PANTHER" id="PTHR12442">
    <property type="entry name" value="DYNEIN INTERMEDIATE CHAIN"/>
    <property type="match status" value="1"/>
</dbReference>
<feature type="compositionally biased region" description="Basic and acidic residues" evidence="6">
    <location>
        <begin position="19"/>
        <end position="55"/>
    </location>
</feature>
<accession>A0A0L0SAH4</accession>